<evidence type="ECO:0000313" key="4">
    <source>
        <dbReference type="Proteomes" id="UP000001880"/>
    </source>
</evidence>
<keyword evidence="4" id="KW-1185">Reference proteome</keyword>
<evidence type="ECO:0000256" key="2">
    <source>
        <dbReference type="SAM" id="SignalP"/>
    </source>
</evidence>
<feature type="chain" id="PRO_5003011659" description="DUF2252 domain-containing protein" evidence="2">
    <location>
        <begin position="20"/>
        <end position="485"/>
    </location>
</feature>
<organism evidence="3 4">
    <name type="scientific">Haliangium ochraceum (strain DSM 14365 / JCM 11303 / SMP-2)</name>
    <dbReference type="NCBI Taxonomy" id="502025"/>
    <lineage>
        <taxon>Bacteria</taxon>
        <taxon>Pseudomonadati</taxon>
        <taxon>Myxococcota</taxon>
        <taxon>Polyangia</taxon>
        <taxon>Haliangiales</taxon>
        <taxon>Kofleriaceae</taxon>
        <taxon>Haliangium</taxon>
    </lineage>
</organism>
<protein>
    <recommendedName>
        <fullName evidence="5">DUF2252 domain-containing protein</fullName>
    </recommendedName>
</protein>
<dbReference type="EMBL" id="CP001804">
    <property type="protein sequence ID" value="ACY17358.1"/>
    <property type="molecule type" value="Genomic_DNA"/>
</dbReference>
<dbReference type="InterPro" id="IPR018721">
    <property type="entry name" value="DUF2252"/>
</dbReference>
<dbReference type="eggNOG" id="COG4320">
    <property type="taxonomic scope" value="Bacteria"/>
</dbReference>
<evidence type="ECO:0000256" key="1">
    <source>
        <dbReference type="SAM" id="MobiDB-lite"/>
    </source>
</evidence>
<dbReference type="OrthoDB" id="1491115at2"/>
<sequence>MRQPARVPLLLVLATWASAGCTAQTPQPRASDDPDRAGKSASGSVIDRIEARDAALDSSDRTNKHCAMAESPFAFFRGTAFLFWGDLAGAPRREQFGDADTRIWLQGDLHAQNYGAFTDDDGVVIYDLDDFDEAVIGDYQWDVWRMATSIALVGLSQGDFSDGQIDDFLDAFSEHYLDTMADYRGNGDEKDRIFTKSNTYGLLDNFLGDVEDDNSRARMLDKWTSTASGARVFRSDMGDLEPVPDALFDALLQAWPAYVSTTARSVREQPGYFDIKDIARRRNAGLGSLGVPRYYALIEGASSDDDDDRILDVKQQGQAAGYVHLSPGARALTDAASVAASTPAAAAPAVRVVTAYRALAKGADDHLGWLLLGSEAYSVRERSPYKETFPIELLVSVDRLEKLAEQWGDILATAHARADRDFRDDLIAVSIDTEIDERTDGHHSEFRALVREVAWAQAAQVQADHASFAAHVADTLVCPQTAAIR</sequence>
<dbReference type="PANTHER" id="PTHR39441:SF1">
    <property type="entry name" value="DUF2252 DOMAIN-CONTAINING PROTEIN"/>
    <property type="match status" value="1"/>
</dbReference>
<feature type="region of interest" description="Disordered" evidence="1">
    <location>
        <begin position="22"/>
        <end position="43"/>
    </location>
</feature>
<dbReference type="SUPFAM" id="SSF56112">
    <property type="entry name" value="Protein kinase-like (PK-like)"/>
    <property type="match status" value="1"/>
</dbReference>
<reference evidence="3 4" key="1">
    <citation type="journal article" date="2010" name="Stand. Genomic Sci.">
        <title>Complete genome sequence of Haliangium ochraceum type strain (SMP-2).</title>
        <authorList>
            <consortium name="US DOE Joint Genome Institute (JGI-PGF)"/>
            <person name="Ivanova N."/>
            <person name="Daum C."/>
            <person name="Lang E."/>
            <person name="Abt B."/>
            <person name="Kopitz M."/>
            <person name="Saunders E."/>
            <person name="Lapidus A."/>
            <person name="Lucas S."/>
            <person name="Glavina Del Rio T."/>
            <person name="Nolan M."/>
            <person name="Tice H."/>
            <person name="Copeland A."/>
            <person name="Cheng J.F."/>
            <person name="Chen F."/>
            <person name="Bruce D."/>
            <person name="Goodwin L."/>
            <person name="Pitluck S."/>
            <person name="Mavromatis K."/>
            <person name="Pati A."/>
            <person name="Mikhailova N."/>
            <person name="Chen A."/>
            <person name="Palaniappan K."/>
            <person name="Land M."/>
            <person name="Hauser L."/>
            <person name="Chang Y.J."/>
            <person name="Jeffries C.D."/>
            <person name="Detter J.C."/>
            <person name="Brettin T."/>
            <person name="Rohde M."/>
            <person name="Goker M."/>
            <person name="Bristow J."/>
            <person name="Markowitz V."/>
            <person name="Eisen J.A."/>
            <person name="Hugenholtz P."/>
            <person name="Kyrpides N.C."/>
            <person name="Klenk H.P."/>
        </authorList>
    </citation>
    <scope>NUCLEOTIDE SEQUENCE [LARGE SCALE GENOMIC DNA]</scope>
    <source>
        <strain evidence="4">DSM 14365 / CIP 107738 / JCM 11303 / AJ 13395 / SMP-2</strain>
    </source>
</reference>
<dbReference type="PANTHER" id="PTHR39441">
    <property type="entry name" value="DUF2252 DOMAIN-CONTAINING PROTEIN"/>
    <property type="match status" value="1"/>
</dbReference>
<name>D0LTZ4_HALO1</name>
<dbReference type="HOGENOM" id="CLU_032121_1_0_7"/>
<dbReference type="InterPro" id="IPR011009">
    <property type="entry name" value="Kinase-like_dom_sf"/>
</dbReference>
<feature type="signal peptide" evidence="2">
    <location>
        <begin position="1"/>
        <end position="19"/>
    </location>
</feature>
<dbReference type="AlphaFoldDB" id="D0LTZ4"/>
<evidence type="ECO:0000313" key="3">
    <source>
        <dbReference type="EMBL" id="ACY17358.1"/>
    </source>
</evidence>
<keyword evidence="2" id="KW-0732">Signal</keyword>
<dbReference type="RefSeq" id="WP_012829950.1">
    <property type="nucleotide sequence ID" value="NC_013440.1"/>
</dbReference>
<gene>
    <name evidence="3" type="ordered locus">Hoch_4869</name>
</gene>
<dbReference type="Proteomes" id="UP000001880">
    <property type="component" value="Chromosome"/>
</dbReference>
<dbReference type="Pfam" id="PF10009">
    <property type="entry name" value="DUF2252"/>
    <property type="match status" value="1"/>
</dbReference>
<dbReference type="STRING" id="502025.Hoch_4869"/>
<dbReference type="PROSITE" id="PS51257">
    <property type="entry name" value="PROKAR_LIPOPROTEIN"/>
    <property type="match status" value="1"/>
</dbReference>
<evidence type="ECO:0008006" key="5">
    <source>
        <dbReference type="Google" id="ProtNLM"/>
    </source>
</evidence>
<accession>D0LTZ4</accession>
<proteinExistence type="predicted"/>
<dbReference type="KEGG" id="hoh:Hoch_4869"/>